<evidence type="ECO:0000313" key="1">
    <source>
        <dbReference type="EMBL" id="SUB19157.1"/>
    </source>
</evidence>
<organism evidence="1 2">
    <name type="scientific">Enterobacter agglomerans</name>
    <name type="common">Erwinia herbicola</name>
    <name type="synonym">Pantoea agglomerans</name>
    <dbReference type="NCBI Taxonomy" id="549"/>
    <lineage>
        <taxon>Bacteria</taxon>
        <taxon>Pseudomonadati</taxon>
        <taxon>Pseudomonadota</taxon>
        <taxon>Gammaproteobacteria</taxon>
        <taxon>Enterobacterales</taxon>
        <taxon>Erwiniaceae</taxon>
        <taxon>Pantoea</taxon>
        <taxon>Pantoea agglomerans group</taxon>
    </lineage>
</organism>
<dbReference type="AlphaFoldDB" id="A0A379AMW6"/>
<name>A0A379AMW6_ENTAG</name>
<accession>A0A379AMW6</accession>
<evidence type="ECO:0000313" key="2">
    <source>
        <dbReference type="Proteomes" id="UP000254640"/>
    </source>
</evidence>
<protein>
    <submittedName>
        <fullName evidence="1">Uncharacterized protein</fullName>
    </submittedName>
</protein>
<proteinExistence type="predicted"/>
<keyword evidence="2" id="KW-1185">Reference proteome</keyword>
<sequence length="48" mass="5119">MIVADFPPGPGPALKAMTALADMHLVVMLADTASVSLLPQIEENRDDR</sequence>
<reference evidence="1 2" key="1">
    <citation type="submission" date="2018-06" db="EMBL/GenBank/DDBJ databases">
        <authorList>
            <consortium name="Pathogen Informatics"/>
            <person name="Doyle S."/>
        </authorList>
    </citation>
    <scope>NUCLEOTIDE SEQUENCE [LARGE SCALE GENOMIC DNA]</scope>
    <source>
        <strain evidence="1 2">NCTC9381</strain>
    </source>
</reference>
<gene>
    <name evidence="1" type="ORF">NCTC9381_05157</name>
</gene>
<dbReference type="EMBL" id="UGSO01000001">
    <property type="protein sequence ID" value="SUB19157.1"/>
    <property type="molecule type" value="Genomic_DNA"/>
</dbReference>
<dbReference type="Proteomes" id="UP000254640">
    <property type="component" value="Unassembled WGS sequence"/>
</dbReference>